<evidence type="ECO:0000313" key="8">
    <source>
        <dbReference type="Proteomes" id="UP000640509"/>
    </source>
</evidence>
<evidence type="ECO:0000313" key="7">
    <source>
        <dbReference type="EMBL" id="GGF56055.1"/>
    </source>
</evidence>
<dbReference type="InterPro" id="IPR023753">
    <property type="entry name" value="FAD/NAD-binding_dom"/>
</dbReference>
<dbReference type="InterPro" id="IPR028202">
    <property type="entry name" value="Reductase_C"/>
</dbReference>
<keyword evidence="8" id="KW-1185">Reference proteome</keyword>
<dbReference type="InterPro" id="IPR036188">
    <property type="entry name" value="FAD/NAD-bd_sf"/>
</dbReference>
<dbReference type="Pfam" id="PF14759">
    <property type="entry name" value="Reductase_C"/>
    <property type="match status" value="1"/>
</dbReference>
<dbReference type="Gene3D" id="3.30.390.30">
    <property type="match status" value="1"/>
</dbReference>
<gene>
    <name evidence="7" type="ORF">GCM10011402_05010</name>
</gene>
<dbReference type="Proteomes" id="UP000640509">
    <property type="component" value="Unassembled WGS sequence"/>
</dbReference>
<keyword evidence="3" id="KW-0274">FAD</keyword>
<sequence length="402" mass="42384">MAMKIVIVGAGQAAASMAARLRAKGHDGEITLIGSEPVAPYQRPPLSKAYLLGQMGLDRLALRSPEWWVDQDITLRLGESAIAIDPIRRVVATDKGEVGYDALALTLGASARRLPAAMGGELPGVHVIRNLADVDAMARQMQGGRRLIVIGGGYIGLEAAAVARKLDLSVTVIEAAPRILGRVAAAETADMIRALHLSHGVEVLEGTGISRITGIDHATGVTLNDGRELPADLIVTGIGVLPETALAQTAGLTLDNGIATDVMGRTSDAAIWAAGDCASFPWQGGRLRLESVGNAIDMAEAVADNILGADTPYHPKPWFWSDQFDAKLQIAGLGTGHDRIVKRPGDGQHGGSVWYYRDNRLIAVDALNDARAYMIGKRLIEAGRSPDPDAIATTTDLKALLA</sequence>
<evidence type="ECO:0000259" key="6">
    <source>
        <dbReference type="Pfam" id="PF14759"/>
    </source>
</evidence>
<evidence type="ECO:0000256" key="3">
    <source>
        <dbReference type="ARBA" id="ARBA00022827"/>
    </source>
</evidence>
<comment type="cofactor">
    <cofactor evidence="1">
        <name>FAD</name>
        <dbReference type="ChEBI" id="CHEBI:57692"/>
    </cofactor>
</comment>
<feature type="domain" description="FAD/NAD(P)-binding" evidence="5">
    <location>
        <begin position="3"/>
        <end position="299"/>
    </location>
</feature>
<dbReference type="PRINTS" id="PR00411">
    <property type="entry name" value="PNDRDTASEI"/>
</dbReference>
<protein>
    <submittedName>
        <fullName evidence="7">Pyridine nucleotide-disulfide oxidoreductase</fullName>
    </submittedName>
</protein>
<accession>A0ABQ1VD14</accession>
<dbReference type="InterPro" id="IPR050446">
    <property type="entry name" value="FAD-oxidoreductase/Apoptosis"/>
</dbReference>
<dbReference type="SUPFAM" id="SSF55424">
    <property type="entry name" value="FAD/NAD-linked reductases, dimerisation (C-terminal) domain"/>
    <property type="match status" value="1"/>
</dbReference>
<dbReference type="PANTHER" id="PTHR43557">
    <property type="entry name" value="APOPTOSIS-INDUCING FACTOR 1"/>
    <property type="match status" value="1"/>
</dbReference>
<dbReference type="Pfam" id="PF07992">
    <property type="entry name" value="Pyr_redox_2"/>
    <property type="match status" value="1"/>
</dbReference>
<evidence type="ECO:0000256" key="2">
    <source>
        <dbReference type="ARBA" id="ARBA00022630"/>
    </source>
</evidence>
<dbReference type="PRINTS" id="PR00368">
    <property type="entry name" value="FADPNR"/>
</dbReference>
<comment type="caution">
    <text evidence="7">The sequence shown here is derived from an EMBL/GenBank/DDBJ whole genome shotgun (WGS) entry which is preliminary data.</text>
</comment>
<evidence type="ECO:0000256" key="1">
    <source>
        <dbReference type="ARBA" id="ARBA00001974"/>
    </source>
</evidence>
<evidence type="ECO:0000259" key="5">
    <source>
        <dbReference type="Pfam" id="PF07992"/>
    </source>
</evidence>
<reference evidence="8" key="1">
    <citation type="journal article" date="2019" name="Int. J. Syst. Evol. Microbiol.">
        <title>The Global Catalogue of Microorganisms (GCM) 10K type strain sequencing project: providing services to taxonomists for standard genome sequencing and annotation.</title>
        <authorList>
            <consortium name="The Broad Institute Genomics Platform"/>
            <consortium name="The Broad Institute Genome Sequencing Center for Infectious Disease"/>
            <person name="Wu L."/>
            <person name="Ma J."/>
        </authorList>
    </citation>
    <scope>NUCLEOTIDE SEQUENCE [LARGE SCALE GENOMIC DNA]</scope>
    <source>
        <strain evidence="8">CGMCC 1.15419</strain>
    </source>
</reference>
<dbReference type="EMBL" id="BMIV01000001">
    <property type="protein sequence ID" value="GGF56055.1"/>
    <property type="molecule type" value="Genomic_DNA"/>
</dbReference>
<name>A0ABQ1VD14_9RHOB</name>
<proteinExistence type="predicted"/>
<dbReference type="PANTHER" id="PTHR43557:SF2">
    <property type="entry name" value="RIESKE DOMAIN-CONTAINING PROTEIN-RELATED"/>
    <property type="match status" value="1"/>
</dbReference>
<keyword evidence="4" id="KW-0560">Oxidoreductase</keyword>
<dbReference type="Gene3D" id="3.50.50.60">
    <property type="entry name" value="FAD/NAD(P)-binding domain"/>
    <property type="match status" value="2"/>
</dbReference>
<organism evidence="7 8">
    <name type="scientific">Paracoccus acridae</name>
    <dbReference type="NCBI Taxonomy" id="1795310"/>
    <lineage>
        <taxon>Bacteria</taxon>
        <taxon>Pseudomonadati</taxon>
        <taxon>Pseudomonadota</taxon>
        <taxon>Alphaproteobacteria</taxon>
        <taxon>Rhodobacterales</taxon>
        <taxon>Paracoccaceae</taxon>
        <taxon>Paracoccus</taxon>
    </lineage>
</organism>
<feature type="domain" description="Reductase C-terminal" evidence="6">
    <location>
        <begin position="318"/>
        <end position="401"/>
    </location>
</feature>
<dbReference type="InterPro" id="IPR016156">
    <property type="entry name" value="FAD/NAD-linked_Rdtase_dimer_sf"/>
</dbReference>
<keyword evidence="2" id="KW-0285">Flavoprotein</keyword>
<evidence type="ECO:0000256" key="4">
    <source>
        <dbReference type="ARBA" id="ARBA00023002"/>
    </source>
</evidence>
<dbReference type="SUPFAM" id="SSF51905">
    <property type="entry name" value="FAD/NAD(P)-binding domain"/>
    <property type="match status" value="2"/>
</dbReference>